<reference evidence="3 4" key="1">
    <citation type="submission" date="2011-10" db="EMBL/GenBank/DDBJ databases">
        <authorList>
            <person name="Genoscope - CEA"/>
        </authorList>
    </citation>
    <scope>NUCLEOTIDE SEQUENCE [LARGE SCALE GENOMIC DNA]</scope>
    <source>
        <strain evidence="3 4">RCC 1105</strain>
    </source>
</reference>
<dbReference type="GeneID" id="19013010"/>
<feature type="region of interest" description="Disordered" evidence="2">
    <location>
        <begin position="40"/>
        <end position="59"/>
    </location>
</feature>
<dbReference type="Proteomes" id="UP000198341">
    <property type="component" value="Chromosome 11"/>
</dbReference>
<sequence length="302" mass="35130">MNAKSNAYQTETSEHASSEMFLPSRLNALREQLLRADEKNAELERERKAKKEEEKLAEAHTRELERELKFMRELNAKMTNDFIEVEAGRMRLRAEVDRLLFNEQRKEKTLQVLKEEVERKAETNAREMQDQMEKEKEKLRGMMDGDALVNALMGKLFAKDEEEELEEGASSPTKAGEEDERSERLRFHRASFEHTQTAKLVSDLESQLVLANKRLFECEKFQFETDSQLVKDKAELATAVARLQSFVERLSTAEKTKDDEIARLRQKRRALEKELDDLSLELENFKTKASSSAKCERKSMSS</sequence>
<evidence type="ECO:0000313" key="4">
    <source>
        <dbReference type="Proteomes" id="UP000198341"/>
    </source>
</evidence>
<keyword evidence="1" id="KW-0175">Coiled coil</keyword>
<evidence type="ECO:0000256" key="1">
    <source>
        <dbReference type="SAM" id="Coils"/>
    </source>
</evidence>
<feature type="coiled-coil region" evidence="1">
    <location>
        <begin position="254"/>
        <end position="288"/>
    </location>
</feature>
<dbReference type="KEGG" id="bpg:Bathy11g03310"/>
<dbReference type="EMBL" id="FO082268">
    <property type="protein sequence ID" value="CCO18463.1"/>
    <property type="molecule type" value="Genomic_DNA"/>
</dbReference>
<proteinExistence type="predicted"/>
<organism evidence="3 4">
    <name type="scientific">Bathycoccus prasinos</name>
    <dbReference type="NCBI Taxonomy" id="41875"/>
    <lineage>
        <taxon>Eukaryota</taxon>
        <taxon>Viridiplantae</taxon>
        <taxon>Chlorophyta</taxon>
        <taxon>Mamiellophyceae</taxon>
        <taxon>Mamiellales</taxon>
        <taxon>Bathycoccaceae</taxon>
        <taxon>Bathycoccus</taxon>
    </lineage>
</organism>
<evidence type="ECO:0000313" key="3">
    <source>
        <dbReference type="EMBL" id="CCO18463.1"/>
    </source>
</evidence>
<feature type="region of interest" description="Disordered" evidence="2">
    <location>
        <begin position="161"/>
        <end position="183"/>
    </location>
</feature>
<accession>K8FA38</accession>
<dbReference type="AlphaFoldDB" id="K8FA38"/>
<feature type="region of interest" description="Disordered" evidence="2">
    <location>
        <begin position="1"/>
        <end position="22"/>
    </location>
</feature>
<feature type="compositionally biased region" description="Polar residues" evidence="2">
    <location>
        <begin position="1"/>
        <end position="11"/>
    </location>
</feature>
<keyword evidence="4" id="KW-1185">Reference proteome</keyword>
<gene>
    <name evidence="3" type="ordered locus">Bathy11g03310</name>
</gene>
<evidence type="ECO:0000256" key="2">
    <source>
        <dbReference type="SAM" id="MobiDB-lite"/>
    </source>
</evidence>
<dbReference type="RefSeq" id="XP_007510118.1">
    <property type="nucleotide sequence ID" value="XM_007510056.1"/>
</dbReference>
<protein>
    <submittedName>
        <fullName evidence="3">Uncharacterized protein</fullName>
    </submittedName>
</protein>
<name>K8FA38_9CHLO</name>